<proteinExistence type="predicted"/>
<sequence length="78" mass="9003">MLVTISISMMCVPTMMLHEIFEVAGSRDQTLSSTPSYTLDFANYSCAFYKFNLWMLAVVMKVRKDFSASFLKNNFPRK</sequence>
<keyword evidence="2" id="KW-1185">Reference proteome</keyword>
<dbReference type="AlphaFoldDB" id="A0A368FUB9"/>
<reference evidence="1 2" key="1">
    <citation type="submission" date="2014-10" db="EMBL/GenBank/DDBJ databases">
        <title>Draft genome of the hookworm Ancylostoma caninum.</title>
        <authorList>
            <person name="Mitreva M."/>
        </authorList>
    </citation>
    <scope>NUCLEOTIDE SEQUENCE [LARGE SCALE GENOMIC DNA]</scope>
    <source>
        <strain evidence="1 2">Baltimore</strain>
    </source>
</reference>
<accession>A0A368FUB9</accession>
<dbReference type="EMBL" id="JOJR01000623">
    <property type="protein sequence ID" value="RCN35814.1"/>
    <property type="molecule type" value="Genomic_DNA"/>
</dbReference>
<evidence type="ECO:0000313" key="1">
    <source>
        <dbReference type="EMBL" id="RCN35814.1"/>
    </source>
</evidence>
<protein>
    <submittedName>
        <fullName evidence="1">Uncharacterized protein</fullName>
    </submittedName>
</protein>
<evidence type="ECO:0000313" key="2">
    <source>
        <dbReference type="Proteomes" id="UP000252519"/>
    </source>
</evidence>
<gene>
    <name evidence="1" type="ORF">ANCCAN_18318</name>
</gene>
<dbReference type="Proteomes" id="UP000252519">
    <property type="component" value="Unassembled WGS sequence"/>
</dbReference>
<comment type="caution">
    <text evidence="1">The sequence shown here is derived from an EMBL/GenBank/DDBJ whole genome shotgun (WGS) entry which is preliminary data.</text>
</comment>
<organism evidence="1 2">
    <name type="scientific">Ancylostoma caninum</name>
    <name type="common">Dog hookworm</name>
    <dbReference type="NCBI Taxonomy" id="29170"/>
    <lineage>
        <taxon>Eukaryota</taxon>
        <taxon>Metazoa</taxon>
        <taxon>Ecdysozoa</taxon>
        <taxon>Nematoda</taxon>
        <taxon>Chromadorea</taxon>
        <taxon>Rhabditida</taxon>
        <taxon>Rhabditina</taxon>
        <taxon>Rhabditomorpha</taxon>
        <taxon>Strongyloidea</taxon>
        <taxon>Ancylostomatidae</taxon>
        <taxon>Ancylostomatinae</taxon>
        <taxon>Ancylostoma</taxon>
    </lineage>
</organism>
<name>A0A368FUB9_ANCCA</name>